<organism evidence="2 3">
    <name type="scientific">Anaerocolumna chitinilytica</name>
    <dbReference type="NCBI Taxonomy" id="1727145"/>
    <lineage>
        <taxon>Bacteria</taxon>
        <taxon>Bacillati</taxon>
        <taxon>Bacillota</taxon>
        <taxon>Clostridia</taxon>
        <taxon>Lachnospirales</taxon>
        <taxon>Lachnospiraceae</taxon>
        <taxon>Anaerocolumna</taxon>
    </lineage>
</organism>
<evidence type="ECO:0000259" key="1">
    <source>
        <dbReference type="Pfam" id="PF00027"/>
    </source>
</evidence>
<gene>
    <name evidence="2" type="ORF">bsdcttw_10770</name>
</gene>
<dbReference type="InterPro" id="IPR018490">
    <property type="entry name" value="cNMP-bd_dom_sf"/>
</dbReference>
<dbReference type="Pfam" id="PF00027">
    <property type="entry name" value="cNMP_binding"/>
    <property type="match status" value="1"/>
</dbReference>
<proteinExistence type="predicted"/>
<keyword evidence="3" id="KW-1185">Reference proteome</keyword>
<dbReference type="CDD" id="cd00038">
    <property type="entry name" value="CAP_ED"/>
    <property type="match status" value="1"/>
</dbReference>
<dbReference type="KEGG" id="acht:bsdcttw_10770"/>
<dbReference type="Gene3D" id="2.60.120.10">
    <property type="entry name" value="Jelly Rolls"/>
    <property type="match status" value="1"/>
</dbReference>
<name>A0A7I8DP16_9FIRM</name>
<protein>
    <submittedName>
        <fullName evidence="2">cAMP-binding protein</fullName>
    </submittedName>
</protein>
<reference evidence="2 3" key="2">
    <citation type="submission" date="2020-08" db="EMBL/GenBank/DDBJ databases">
        <authorList>
            <person name="Ueki A."/>
            <person name="Tonouchi A."/>
        </authorList>
    </citation>
    <scope>NUCLEOTIDE SEQUENCE [LARGE SCALE GENOMIC DNA]</scope>
    <source>
        <strain evidence="2 3">CTTW</strain>
    </source>
</reference>
<dbReference type="InterPro" id="IPR014710">
    <property type="entry name" value="RmlC-like_jellyroll"/>
</dbReference>
<dbReference type="AlphaFoldDB" id="A0A7I8DP16"/>
<reference evidence="2 3" key="1">
    <citation type="submission" date="2020-08" db="EMBL/GenBank/DDBJ databases">
        <title>Draft genome sequencing of an Anaerocolumna strain isolated from anoxic soil subjected to BSD treatment.</title>
        <authorList>
            <person name="Uek A."/>
            <person name="Tonouchi A."/>
        </authorList>
    </citation>
    <scope>NUCLEOTIDE SEQUENCE [LARGE SCALE GENOMIC DNA]</scope>
    <source>
        <strain evidence="2 3">CTTW</strain>
    </source>
</reference>
<evidence type="ECO:0000313" key="3">
    <source>
        <dbReference type="Proteomes" id="UP000515703"/>
    </source>
</evidence>
<dbReference type="SUPFAM" id="SSF51206">
    <property type="entry name" value="cAMP-binding domain-like"/>
    <property type="match status" value="1"/>
</dbReference>
<sequence>MDVSIQARIQENIIKYTKYIDIDTLGSIVDVNHPITIPKGKLIVAEEEAFFLLSGIFRGFYLDKEGNDITHHFIFENQSYASNFLTTDKPQVCSYEALEDCVVLSINTRKLRESMQINNQLLWLYVQKLEEAMKHKIIRETSLVNKNATERYIDFKQMYPGIEKRVNQIHIASYLGITPVSLSRIRRVIREEN</sequence>
<feature type="domain" description="Cyclic nucleotide-binding" evidence="1">
    <location>
        <begin position="37"/>
        <end position="116"/>
    </location>
</feature>
<dbReference type="RefSeq" id="WP_185258395.1">
    <property type="nucleotide sequence ID" value="NZ_AP023368.1"/>
</dbReference>
<dbReference type="EMBL" id="AP023368">
    <property type="protein sequence ID" value="BCJ98036.1"/>
    <property type="molecule type" value="Genomic_DNA"/>
</dbReference>
<dbReference type="Proteomes" id="UP000515703">
    <property type="component" value="Chromosome"/>
</dbReference>
<accession>A0A7I8DP16</accession>
<evidence type="ECO:0000313" key="2">
    <source>
        <dbReference type="EMBL" id="BCJ98036.1"/>
    </source>
</evidence>
<dbReference type="InterPro" id="IPR000595">
    <property type="entry name" value="cNMP-bd_dom"/>
</dbReference>